<name>A0A5C4XBF0_9HYPH</name>
<evidence type="ECO:0000256" key="2">
    <source>
        <dbReference type="ARBA" id="ARBA00023239"/>
    </source>
</evidence>
<evidence type="ECO:0000256" key="1">
    <source>
        <dbReference type="ARBA" id="ARBA00022729"/>
    </source>
</evidence>
<dbReference type="Proteomes" id="UP000311605">
    <property type="component" value="Unassembled WGS sequence"/>
</dbReference>
<gene>
    <name evidence="4" type="ORF">FHP24_23665</name>
</gene>
<dbReference type="RefSeq" id="WP_139678715.1">
    <property type="nucleotide sequence ID" value="NZ_VDMN01000007.1"/>
</dbReference>
<evidence type="ECO:0000259" key="3">
    <source>
        <dbReference type="Pfam" id="PF05426"/>
    </source>
</evidence>
<dbReference type="InterPro" id="IPR008397">
    <property type="entry name" value="Alginate_lyase_dom"/>
</dbReference>
<sequence>MTGSVRRYLPLVLVVLAIISVGKTTVIAAEPLHSPFDQVPEQPSSTGYEQACPLAPHLPADLSTTSYYDDAAHSHIDPARQRAYKQATDILQTAARKVEAMADRYRTTGSEAAAACAASWLEAFAQAGALGGKMAGNQSAYVQGWMLGGFSMAWLKIRTVETLPASARKSVPVWLSDLALKNQSYYADRETKMDGRNNHRYWSGFAVMAAGIAADRRDLFDWGIKSFRIGINQIQPDGTLPLELARRSRALHYHLFAAAPLVTMAELAAANGLDLYAERDEALPRLVKKAISGIEKPEDFAVKAGIPQERIPLQAGTIGWAAPFEHRFPDPALQALLGQLKSRSITYLGGLPPG</sequence>
<keyword evidence="5" id="KW-1185">Reference proteome</keyword>
<organism evidence="4 5">
    <name type="scientific">Aliirhizobium smilacinae</name>
    <dbReference type="NCBI Taxonomy" id="1395944"/>
    <lineage>
        <taxon>Bacteria</taxon>
        <taxon>Pseudomonadati</taxon>
        <taxon>Pseudomonadota</taxon>
        <taxon>Alphaproteobacteria</taxon>
        <taxon>Hyphomicrobiales</taxon>
        <taxon>Rhizobiaceae</taxon>
        <taxon>Aliirhizobium</taxon>
    </lineage>
</organism>
<evidence type="ECO:0000313" key="5">
    <source>
        <dbReference type="Proteomes" id="UP000311605"/>
    </source>
</evidence>
<accession>A0A5C4XBF0</accession>
<dbReference type="GO" id="GO:0042597">
    <property type="term" value="C:periplasmic space"/>
    <property type="evidence" value="ECO:0007669"/>
    <property type="project" value="InterPro"/>
</dbReference>
<comment type="caution">
    <text evidence="4">The sequence shown here is derived from an EMBL/GenBank/DDBJ whole genome shotgun (WGS) entry which is preliminary data.</text>
</comment>
<dbReference type="GO" id="GO:0016829">
    <property type="term" value="F:lyase activity"/>
    <property type="evidence" value="ECO:0007669"/>
    <property type="project" value="UniProtKB-KW"/>
</dbReference>
<dbReference type="EMBL" id="VDMN01000007">
    <property type="protein sequence ID" value="TNM60803.1"/>
    <property type="molecule type" value="Genomic_DNA"/>
</dbReference>
<keyword evidence="1" id="KW-0732">Signal</keyword>
<dbReference type="Gene3D" id="1.50.10.100">
    <property type="entry name" value="Chondroitin AC/alginate lyase"/>
    <property type="match status" value="1"/>
</dbReference>
<evidence type="ECO:0000313" key="4">
    <source>
        <dbReference type="EMBL" id="TNM60803.1"/>
    </source>
</evidence>
<keyword evidence="2 4" id="KW-0456">Lyase</keyword>
<protein>
    <submittedName>
        <fullName evidence="4">Poly(Beta-D-mannuronate) lyase</fullName>
    </submittedName>
</protein>
<proteinExistence type="predicted"/>
<reference evidence="4 5" key="1">
    <citation type="submission" date="2019-06" db="EMBL/GenBank/DDBJ databases">
        <title>The draft genome of Rhizobium smilacinae PTYR-5.</title>
        <authorList>
            <person name="Liu L."/>
            <person name="Li L."/>
            <person name="Zhang X."/>
        </authorList>
    </citation>
    <scope>NUCLEOTIDE SEQUENCE [LARGE SCALE GENOMIC DNA]</scope>
    <source>
        <strain evidence="4 5">PTYR-5</strain>
    </source>
</reference>
<feature type="domain" description="Alginate lyase" evidence="3">
    <location>
        <begin position="62"/>
        <end position="300"/>
    </location>
</feature>
<dbReference type="InterPro" id="IPR008929">
    <property type="entry name" value="Chondroitin_lyas"/>
</dbReference>
<dbReference type="SUPFAM" id="SSF48230">
    <property type="entry name" value="Chondroitin AC/alginate lyase"/>
    <property type="match status" value="1"/>
</dbReference>
<dbReference type="Pfam" id="PF05426">
    <property type="entry name" value="Alginate_lyase"/>
    <property type="match status" value="1"/>
</dbReference>
<dbReference type="OrthoDB" id="7210452at2"/>
<dbReference type="AlphaFoldDB" id="A0A5C4XBF0"/>